<protein>
    <submittedName>
        <fullName evidence="1">Uncharacterized protein</fullName>
    </submittedName>
</protein>
<comment type="caution">
    <text evidence="1">The sequence shown here is derived from an EMBL/GenBank/DDBJ whole genome shotgun (WGS) entry which is preliminary data.</text>
</comment>
<accession>A0A3S1AKE5</accession>
<name>A0A3S1AKE5_9CYAN</name>
<dbReference type="EMBL" id="RSCL01000015">
    <property type="protein sequence ID" value="RUT02903.1"/>
    <property type="molecule type" value="Genomic_DNA"/>
</dbReference>
<dbReference type="OrthoDB" id="514916at2"/>
<keyword evidence="2" id="KW-1185">Reference proteome</keyword>
<evidence type="ECO:0000313" key="2">
    <source>
        <dbReference type="Proteomes" id="UP000271624"/>
    </source>
</evidence>
<sequence length="96" mass="10582">MKFDGGDNGIAQFGGISGRVFSDRGTGVRVRCEDFLNILSRNPEPLVIVTAEGFFTKLYKYATAYKGFVFFTESLDKLELSSNIEVIQATSISSEI</sequence>
<dbReference type="Proteomes" id="UP000271624">
    <property type="component" value="Unassembled WGS sequence"/>
</dbReference>
<organism evidence="1 2">
    <name type="scientific">Dulcicalothrix desertica PCC 7102</name>
    <dbReference type="NCBI Taxonomy" id="232991"/>
    <lineage>
        <taxon>Bacteria</taxon>
        <taxon>Bacillati</taxon>
        <taxon>Cyanobacteriota</taxon>
        <taxon>Cyanophyceae</taxon>
        <taxon>Nostocales</taxon>
        <taxon>Calotrichaceae</taxon>
        <taxon>Dulcicalothrix</taxon>
    </lineage>
</organism>
<evidence type="ECO:0000313" key="1">
    <source>
        <dbReference type="EMBL" id="RUT02903.1"/>
    </source>
</evidence>
<reference evidence="1" key="2">
    <citation type="journal article" date="2019" name="Genome Biol. Evol.">
        <title>Day and night: Metabolic profiles and evolutionary relationships of six axenic non-marine cyanobacteria.</title>
        <authorList>
            <person name="Will S.E."/>
            <person name="Henke P."/>
            <person name="Boedeker C."/>
            <person name="Huang S."/>
            <person name="Brinkmann H."/>
            <person name="Rohde M."/>
            <person name="Jarek M."/>
            <person name="Friedl T."/>
            <person name="Seufert S."/>
            <person name="Schumacher M."/>
            <person name="Overmann J."/>
            <person name="Neumann-Schaal M."/>
            <person name="Petersen J."/>
        </authorList>
    </citation>
    <scope>NUCLEOTIDE SEQUENCE [LARGE SCALE GENOMIC DNA]</scope>
    <source>
        <strain evidence="1">PCC 7102</strain>
    </source>
</reference>
<dbReference type="AlphaFoldDB" id="A0A3S1AKE5"/>
<reference evidence="1" key="1">
    <citation type="submission" date="2018-12" db="EMBL/GenBank/DDBJ databases">
        <authorList>
            <person name="Will S."/>
            <person name="Neumann-Schaal M."/>
            <person name="Henke P."/>
        </authorList>
    </citation>
    <scope>NUCLEOTIDE SEQUENCE</scope>
    <source>
        <strain evidence="1">PCC 7102</strain>
    </source>
</reference>
<gene>
    <name evidence="1" type="ORF">DSM106972_058230</name>
</gene>
<dbReference type="RefSeq" id="WP_073616608.1">
    <property type="nucleotide sequence ID" value="NZ_RSCL01000015.1"/>
</dbReference>
<proteinExistence type="predicted"/>